<dbReference type="FunFam" id="3.30.460.30:FF:000001">
    <property type="entry name" value="Glutamyl-tRNA reductase"/>
    <property type="match status" value="1"/>
</dbReference>
<comment type="catalytic activity">
    <reaction evidence="4">
        <text>(S)-4-amino-5-oxopentanoate + tRNA(Glu) + NADP(+) = L-glutamyl-tRNA(Glu) + NADPH + H(+)</text>
        <dbReference type="Rhea" id="RHEA:12344"/>
        <dbReference type="Rhea" id="RHEA-COMP:9663"/>
        <dbReference type="Rhea" id="RHEA-COMP:9680"/>
        <dbReference type="ChEBI" id="CHEBI:15378"/>
        <dbReference type="ChEBI" id="CHEBI:57501"/>
        <dbReference type="ChEBI" id="CHEBI:57783"/>
        <dbReference type="ChEBI" id="CHEBI:58349"/>
        <dbReference type="ChEBI" id="CHEBI:78442"/>
        <dbReference type="ChEBI" id="CHEBI:78520"/>
        <dbReference type="EC" id="1.2.1.70"/>
    </reaction>
</comment>
<evidence type="ECO:0000256" key="7">
    <source>
        <dbReference type="PIRSR" id="PIRSR000445-3"/>
    </source>
</evidence>
<dbReference type="GO" id="GO:0050661">
    <property type="term" value="F:NADP binding"/>
    <property type="evidence" value="ECO:0007669"/>
    <property type="project" value="InterPro"/>
</dbReference>
<dbReference type="NCBIfam" id="TIGR01035">
    <property type="entry name" value="hemA"/>
    <property type="match status" value="1"/>
</dbReference>
<feature type="binding site" evidence="4 6">
    <location>
        <begin position="117"/>
        <end position="119"/>
    </location>
    <ligand>
        <name>substrate</name>
    </ligand>
</feature>
<evidence type="ECO:0000256" key="2">
    <source>
        <dbReference type="ARBA" id="ARBA00023002"/>
    </source>
</evidence>
<feature type="binding site" evidence="4 6">
    <location>
        <begin position="58"/>
        <end position="61"/>
    </location>
    <ligand>
        <name>substrate</name>
    </ligand>
</feature>
<dbReference type="SUPFAM" id="SSF51735">
    <property type="entry name" value="NAD(P)-binding Rossmann-fold domains"/>
    <property type="match status" value="1"/>
</dbReference>
<dbReference type="EMBL" id="CP036290">
    <property type="protein sequence ID" value="QDU86535.1"/>
    <property type="molecule type" value="Genomic_DNA"/>
</dbReference>
<keyword evidence="3 4" id="KW-0627">Porphyrin biosynthesis</keyword>
<comment type="miscellaneous">
    <text evidence="4">During catalysis, the active site Cys acts as a nucleophile attacking the alpha-carbonyl group of tRNA-bound glutamate with the formation of a thioester intermediate between enzyme and glutamate, and the concomitant release of tRNA(Glu). The thioester intermediate is finally reduced by direct hydride transfer from NADPH, to form the product GSA.</text>
</comment>
<organism evidence="11 12">
    <name type="scientific">Rohdeia mirabilis</name>
    <dbReference type="NCBI Taxonomy" id="2528008"/>
    <lineage>
        <taxon>Bacteria</taxon>
        <taxon>Pseudomonadati</taxon>
        <taxon>Planctomycetota</taxon>
        <taxon>Planctomycetia</taxon>
        <taxon>Planctomycetia incertae sedis</taxon>
        <taxon>Rohdeia</taxon>
    </lineage>
</organism>
<dbReference type="CDD" id="cd05213">
    <property type="entry name" value="NAD_bind_Glutamyl_tRNA_reduct"/>
    <property type="match status" value="1"/>
</dbReference>
<feature type="domain" description="Glutamyl-tRNA reductase N-terminal" evidence="10">
    <location>
        <begin position="15"/>
        <end position="159"/>
    </location>
</feature>
<feature type="active site" description="Nucleophile" evidence="4 5">
    <location>
        <position position="59"/>
    </location>
</feature>
<feature type="binding site" evidence="4 6">
    <location>
        <position position="123"/>
    </location>
    <ligand>
        <name>substrate</name>
    </ligand>
</feature>
<reference evidence="11 12" key="1">
    <citation type="submission" date="2019-02" db="EMBL/GenBank/DDBJ databases">
        <title>Deep-cultivation of Planctomycetes and their phenomic and genomic characterization uncovers novel biology.</title>
        <authorList>
            <person name="Wiegand S."/>
            <person name="Jogler M."/>
            <person name="Boedeker C."/>
            <person name="Pinto D."/>
            <person name="Vollmers J."/>
            <person name="Rivas-Marin E."/>
            <person name="Kohn T."/>
            <person name="Peeters S.H."/>
            <person name="Heuer A."/>
            <person name="Rast P."/>
            <person name="Oberbeckmann S."/>
            <person name="Bunk B."/>
            <person name="Jeske O."/>
            <person name="Meyerdierks A."/>
            <person name="Storesund J.E."/>
            <person name="Kallscheuer N."/>
            <person name="Luecker S."/>
            <person name="Lage O.M."/>
            <person name="Pohl T."/>
            <person name="Merkel B.J."/>
            <person name="Hornburger P."/>
            <person name="Mueller R.-W."/>
            <person name="Bruemmer F."/>
            <person name="Labrenz M."/>
            <person name="Spormann A.M."/>
            <person name="Op den Camp H."/>
            <person name="Overmann J."/>
            <person name="Amann R."/>
            <person name="Jetten M.S.M."/>
            <person name="Mascher T."/>
            <person name="Medema M.H."/>
            <person name="Devos D.P."/>
            <person name="Kaster A.-K."/>
            <person name="Ovreas L."/>
            <person name="Rohde M."/>
            <person name="Galperin M.Y."/>
            <person name="Jogler C."/>
        </authorList>
    </citation>
    <scope>NUCLEOTIDE SEQUENCE [LARGE SCALE GENOMIC DNA]</scope>
    <source>
        <strain evidence="11 12">Pla163</strain>
    </source>
</reference>
<dbReference type="Pfam" id="PF05201">
    <property type="entry name" value="GlutR_N"/>
    <property type="match status" value="1"/>
</dbReference>
<dbReference type="RefSeq" id="WP_145191955.1">
    <property type="nucleotide sequence ID" value="NZ_CP036290.1"/>
</dbReference>
<protein>
    <recommendedName>
        <fullName evidence="4">Glutamyl-tRNA reductase</fullName>
        <shortName evidence="4">GluTR</shortName>
        <ecNumber evidence="4">1.2.1.70</ecNumber>
    </recommendedName>
</protein>
<accession>A0A518D4Y0</accession>
<dbReference type="InterPro" id="IPR000343">
    <property type="entry name" value="4pyrrol_synth_GluRdtase"/>
</dbReference>
<evidence type="ECO:0000256" key="5">
    <source>
        <dbReference type="PIRSR" id="PIRSR000445-1"/>
    </source>
</evidence>
<keyword evidence="1 4" id="KW-0521">NADP</keyword>
<dbReference type="Gene3D" id="3.30.460.30">
    <property type="entry name" value="Glutamyl-tRNA reductase, N-terminal domain"/>
    <property type="match status" value="1"/>
</dbReference>
<proteinExistence type="inferred from homology"/>
<comment type="domain">
    <text evidence="4">Possesses an unusual extended V-shaped dimeric structure with each monomer consisting of three distinct domains arranged along a curved 'spinal' alpha-helix. The N-terminal catalytic domain specifically recognizes the glutamate moiety of the substrate. The second domain is the NADPH-binding domain, and the third C-terminal domain is responsible for dimerization.</text>
</comment>
<dbReference type="PROSITE" id="PS00747">
    <property type="entry name" value="GLUTR"/>
    <property type="match status" value="1"/>
</dbReference>
<dbReference type="Proteomes" id="UP000319342">
    <property type="component" value="Chromosome"/>
</dbReference>
<dbReference type="Gene3D" id="3.40.50.720">
    <property type="entry name" value="NAD(P)-binding Rossmann-like Domain"/>
    <property type="match status" value="1"/>
</dbReference>
<dbReference type="PANTHER" id="PTHR43013:SF1">
    <property type="entry name" value="GLUTAMYL-TRNA REDUCTASE"/>
    <property type="match status" value="1"/>
</dbReference>
<evidence type="ECO:0000256" key="3">
    <source>
        <dbReference type="ARBA" id="ARBA00023244"/>
    </source>
</evidence>
<sequence>MTASHPDLERQFALIGLSHWSAPVDMREKHAVPGDQLVARTRELGAVDGVDEALLLSTCNRTEVLLVGRDLSGALTALRSGIFAHAGPQHLYEYRDLHAVVHLMRVGCGLDSLVLGESQILGQLRESASASETAGTLGDHLRPLLDQTFALGKRVRARTSLGEGTLSVARVAVDIAERASGPLEESRALIVGTGETGILTARHLVARGSRDLVFANRTLANAEKVTRDLGGRAVGLDALEREIARCDLVAVCVDGGRVLHRDHFERARLDRRDAPLVALDLSVPRAIDPEAAEVDGLLVYDLDDLARVVAENRRGREAATRETSEMLLAEVAKYLARRRVARAAPLLSGLGERFEEVRSAYLSEAGVAEDPRARELAVELSRRLLDAAFGAVKNGLRGGSGDELLDRAYRSYLDQR</sequence>
<dbReference type="InterPro" id="IPR006151">
    <property type="entry name" value="Shikm_DH/Glu-tRNA_Rdtase"/>
</dbReference>
<dbReference type="GO" id="GO:0019353">
    <property type="term" value="P:protoporphyrinogen IX biosynthetic process from glutamate"/>
    <property type="evidence" value="ECO:0007669"/>
    <property type="project" value="TreeGrafter"/>
</dbReference>
<evidence type="ECO:0000313" key="11">
    <source>
        <dbReference type="EMBL" id="QDU86535.1"/>
    </source>
</evidence>
<dbReference type="AlphaFoldDB" id="A0A518D4Y0"/>
<dbReference type="Pfam" id="PF01488">
    <property type="entry name" value="Shikimate_DH"/>
    <property type="match status" value="1"/>
</dbReference>
<dbReference type="OrthoDB" id="110209at2"/>
<dbReference type="SUPFAM" id="SSF69742">
    <property type="entry name" value="Glutamyl tRNA-reductase catalytic, N-terminal domain"/>
    <property type="match status" value="1"/>
</dbReference>
<dbReference type="InterPro" id="IPR036343">
    <property type="entry name" value="GluRdtase_N_sf"/>
</dbReference>
<dbReference type="InterPro" id="IPR018214">
    <property type="entry name" value="GluRdtase_CS"/>
</dbReference>
<dbReference type="GO" id="GO:0008883">
    <property type="term" value="F:glutamyl-tRNA reductase activity"/>
    <property type="evidence" value="ECO:0007669"/>
    <property type="project" value="UniProtKB-UniRule"/>
</dbReference>
<evidence type="ECO:0000259" key="10">
    <source>
        <dbReference type="Pfam" id="PF05201"/>
    </source>
</evidence>
<dbReference type="HAMAP" id="MF_00087">
    <property type="entry name" value="Glu_tRNA_reductase"/>
    <property type="match status" value="1"/>
</dbReference>
<feature type="site" description="Important for activity" evidence="4 8">
    <location>
        <position position="102"/>
    </location>
</feature>
<evidence type="ECO:0000256" key="1">
    <source>
        <dbReference type="ARBA" id="ARBA00022857"/>
    </source>
</evidence>
<keyword evidence="2 4" id="KW-0560">Oxidoreductase</keyword>
<dbReference type="EC" id="1.2.1.70" evidence="4"/>
<comment type="subunit">
    <text evidence="4">Homodimer.</text>
</comment>
<comment type="similarity">
    <text evidence="4">Belongs to the glutamyl-tRNA reductase family.</text>
</comment>
<dbReference type="PANTHER" id="PTHR43013">
    <property type="entry name" value="GLUTAMYL-TRNA REDUCTASE"/>
    <property type="match status" value="1"/>
</dbReference>
<comment type="function">
    <text evidence="4">Catalyzes the NADPH-dependent reduction of glutamyl-tRNA(Glu) to glutamate 1-semialdehyde (GSA).</text>
</comment>
<comment type="pathway">
    <text evidence="4">Porphyrin-containing compound metabolism; protoporphyrin-IX biosynthesis; 5-aminolevulinate from L-glutamyl-tRNA(Glu): step 1/2.</text>
</comment>
<evidence type="ECO:0000313" key="12">
    <source>
        <dbReference type="Proteomes" id="UP000319342"/>
    </source>
</evidence>
<dbReference type="PIRSF" id="PIRSF000445">
    <property type="entry name" value="4pyrrol_synth_GluRdtase"/>
    <property type="match status" value="1"/>
</dbReference>
<evidence type="ECO:0000256" key="4">
    <source>
        <dbReference type="HAMAP-Rule" id="MF_00087"/>
    </source>
</evidence>
<name>A0A518D4Y0_9BACT</name>
<gene>
    <name evidence="4 11" type="primary">hemA</name>
    <name evidence="11" type="ORF">Pla163_36860</name>
</gene>
<feature type="binding site" evidence="4 7">
    <location>
        <begin position="192"/>
        <end position="197"/>
    </location>
    <ligand>
        <name>NADP(+)</name>
        <dbReference type="ChEBI" id="CHEBI:58349"/>
    </ligand>
</feature>
<keyword evidence="12" id="KW-1185">Reference proteome</keyword>
<feature type="domain" description="Quinate/shikimate 5-dehydrogenase/glutamyl-tRNA reductase" evidence="9">
    <location>
        <begin position="175"/>
        <end position="308"/>
    </location>
</feature>
<feature type="binding site" evidence="4 6">
    <location>
        <position position="112"/>
    </location>
    <ligand>
        <name>substrate</name>
    </ligand>
</feature>
<evidence type="ECO:0000259" key="9">
    <source>
        <dbReference type="Pfam" id="PF01488"/>
    </source>
</evidence>
<evidence type="ECO:0000256" key="6">
    <source>
        <dbReference type="PIRSR" id="PIRSR000445-2"/>
    </source>
</evidence>
<dbReference type="InterPro" id="IPR036291">
    <property type="entry name" value="NAD(P)-bd_dom_sf"/>
</dbReference>
<dbReference type="UniPathway" id="UPA00251">
    <property type="reaction ID" value="UER00316"/>
</dbReference>
<evidence type="ECO:0000256" key="8">
    <source>
        <dbReference type="PIRSR" id="PIRSR000445-4"/>
    </source>
</evidence>
<dbReference type="InterPro" id="IPR015895">
    <property type="entry name" value="4pyrrol_synth_GluRdtase_N"/>
</dbReference>